<dbReference type="AlphaFoldDB" id="A9KZV0"/>
<dbReference type="Proteomes" id="UP000000770">
    <property type="component" value="Chromosome"/>
</dbReference>
<dbReference type="KEGG" id="sbn:Sbal195_2032"/>
<gene>
    <name evidence="1" type="ordered locus">Sbal195_2032</name>
</gene>
<protein>
    <submittedName>
        <fullName evidence="1">Uncharacterized protein</fullName>
    </submittedName>
</protein>
<name>A9KZV0_SHEB9</name>
<dbReference type="GeneID" id="11772187"/>
<sequence length="155" mass="17852">MNDDLYLHSLLIKYQSFINSAWDIVFADINDNDLQDDWLEANWELIVESQLQAGDKRVNISRYGSGASGNSDRIFIENAPVTHDVKCFPSGSDSLYDLIDRVEVDVPENGFTFRRFVTVDNDWYYQQAPFNLVQVCELENAVFILDQLKFKLLAS</sequence>
<proteinExistence type="predicted"/>
<dbReference type="RefSeq" id="WP_012197026.1">
    <property type="nucleotide sequence ID" value="NC_009997.1"/>
</dbReference>
<evidence type="ECO:0000313" key="1">
    <source>
        <dbReference type="EMBL" id="ABX49202.1"/>
    </source>
</evidence>
<evidence type="ECO:0000313" key="2">
    <source>
        <dbReference type="Proteomes" id="UP000000770"/>
    </source>
</evidence>
<reference evidence="1 2" key="1">
    <citation type="submission" date="2007-11" db="EMBL/GenBank/DDBJ databases">
        <title>Complete sequence of chromosome of Shewanella baltica OS195.</title>
        <authorList>
            <consortium name="US DOE Joint Genome Institute"/>
            <person name="Copeland A."/>
            <person name="Lucas S."/>
            <person name="Lapidus A."/>
            <person name="Barry K."/>
            <person name="Glavina del Rio T."/>
            <person name="Dalin E."/>
            <person name="Tice H."/>
            <person name="Pitluck S."/>
            <person name="Chain P."/>
            <person name="Malfatti S."/>
            <person name="Shin M."/>
            <person name="Vergez L."/>
            <person name="Schmutz J."/>
            <person name="Larimer F."/>
            <person name="Land M."/>
            <person name="Hauser L."/>
            <person name="Kyrpides N."/>
            <person name="Kim E."/>
            <person name="Brettar I."/>
            <person name="Rodrigues J."/>
            <person name="Konstantinidis K."/>
            <person name="Klappenbach J."/>
            <person name="Hofle M."/>
            <person name="Tiedje J."/>
            <person name="Richardson P."/>
        </authorList>
    </citation>
    <scope>NUCLEOTIDE SEQUENCE [LARGE SCALE GENOMIC DNA]</scope>
    <source>
        <strain evidence="1 2">OS195</strain>
    </source>
</reference>
<organism evidence="1 2">
    <name type="scientific">Shewanella baltica (strain OS195)</name>
    <dbReference type="NCBI Taxonomy" id="399599"/>
    <lineage>
        <taxon>Bacteria</taxon>
        <taxon>Pseudomonadati</taxon>
        <taxon>Pseudomonadota</taxon>
        <taxon>Gammaproteobacteria</taxon>
        <taxon>Alteromonadales</taxon>
        <taxon>Shewanellaceae</taxon>
        <taxon>Shewanella</taxon>
    </lineage>
</organism>
<dbReference type="EMBL" id="CP000891">
    <property type="protein sequence ID" value="ABX49202.1"/>
    <property type="molecule type" value="Genomic_DNA"/>
</dbReference>
<accession>A9KZV0</accession>
<dbReference type="HOGENOM" id="CLU_1691998_0_0_6"/>